<protein>
    <submittedName>
        <fullName evidence="2">Uncharacterized protein</fullName>
    </submittedName>
</protein>
<dbReference type="AlphaFoldDB" id="A0A922ML28"/>
<evidence type="ECO:0000313" key="2">
    <source>
        <dbReference type="EMBL" id="KAH9638819.1"/>
    </source>
</evidence>
<sequence length="183" mass="20199">MHHTLFLVIFLYNLLYSQSLYQVPRLRDTSNNVNGVTDDTLLDQPSCSRLNGVCAVIGNCPPGTRIELRGLCPDEEQYGMECCIPFLSIPALQAPFFELPCMRIGGTCAKAFACPTGTRVGRKGLCPDQQELGIECCRPTNTEKTCIFINGVCMASADECPEIMQIEGTSDCKHDEICCIYNQ</sequence>
<accession>A0A922ML28</accession>
<evidence type="ECO:0000313" key="3">
    <source>
        <dbReference type="Proteomes" id="UP000814243"/>
    </source>
</evidence>
<gene>
    <name evidence="2" type="ORF">HF086_011374</name>
</gene>
<dbReference type="EMBL" id="JACEFF010000369">
    <property type="protein sequence ID" value="KAH9638819.1"/>
    <property type="molecule type" value="Genomic_DNA"/>
</dbReference>
<evidence type="ECO:0000256" key="1">
    <source>
        <dbReference type="SAM" id="SignalP"/>
    </source>
</evidence>
<keyword evidence="1" id="KW-0732">Signal</keyword>
<organism evidence="2 3">
    <name type="scientific">Spodoptera exigua</name>
    <name type="common">Beet armyworm</name>
    <name type="synonym">Noctua fulgens</name>
    <dbReference type="NCBI Taxonomy" id="7107"/>
    <lineage>
        <taxon>Eukaryota</taxon>
        <taxon>Metazoa</taxon>
        <taxon>Ecdysozoa</taxon>
        <taxon>Arthropoda</taxon>
        <taxon>Hexapoda</taxon>
        <taxon>Insecta</taxon>
        <taxon>Pterygota</taxon>
        <taxon>Neoptera</taxon>
        <taxon>Endopterygota</taxon>
        <taxon>Lepidoptera</taxon>
        <taxon>Glossata</taxon>
        <taxon>Ditrysia</taxon>
        <taxon>Noctuoidea</taxon>
        <taxon>Noctuidae</taxon>
        <taxon>Amphipyrinae</taxon>
        <taxon>Spodoptera</taxon>
    </lineage>
</organism>
<reference evidence="2" key="1">
    <citation type="journal article" date="2021" name="G3 (Bethesda)">
        <title>Genome and transcriptome analysis of the beet armyworm Spodoptera exigua reveals targets for pest control. .</title>
        <authorList>
            <person name="Simon S."/>
            <person name="Breeschoten T."/>
            <person name="Jansen H.J."/>
            <person name="Dirks R.P."/>
            <person name="Schranz M.E."/>
            <person name="Ros V.I.D."/>
        </authorList>
    </citation>
    <scope>NUCLEOTIDE SEQUENCE</scope>
    <source>
        <strain evidence="2">TB_SE_WUR_2020</strain>
    </source>
</reference>
<feature type="chain" id="PRO_5037663973" evidence="1">
    <location>
        <begin position="18"/>
        <end position="183"/>
    </location>
</feature>
<name>A0A922ML28_SPOEX</name>
<feature type="signal peptide" evidence="1">
    <location>
        <begin position="1"/>
        <end position="17"/>
    </location>
</feature>
<comment type="caution">
    <text evidence="2">The sequence shown here is derived from an EMBL/GenBank/DDBJ whole genome shotgun (WGS) entry which is preliminary data.</text>
</comment>
<dbReference type="Proteomes" id="UP000814243">
    <property type="component" value="Unassembled WGS sequence"/>
</dbReference>
<proteinExistence type="predicted"/>